<evidence type="ECO:0000313" key="5">
    <source>
        <dbReference type="EMBL" id="KAA8909329.1"/>
    </source>
</evidence>
<proteinExistence type="inferred from homology"/>
<evidence type="ECO:0000256" key="2">
    <source>
        <dbReference type="ARBA" id="ARBA00022598"/>
    </source>
</evidence>
<keyword evidence="6" id="KW-1185">Reference proteome</keyword>
<dbReference type="PROSITE" id="PS00455">
    <property type="entry name" value="AMP_BINDING"/>
    <property type="match status" value="1"/>
</dbReference>
<feature type="domain" description="AMP-binding enzyme C-terminal" evidence="4">
    <location>
        <begin position="444"/>
        <end position="523"/>
    </location>
</feature>
<dbReference type="InterPro" id="IPR000873">
    <property type="entry name" value="AMP-dep_synth/lig_dom"/>
</dbReference>
<dbReference type="InterPro" id="IPR042099">
    <property type="entry name" value="ANL_N_sf"/>
</dbReference>
<dbReference type="EMBL" id="VXIS01000059">
    <property type="protein sequence ID" value="KAA8909329.1"/>
    <property type="molecule type" value="Genomic_DNA"/>
</dbReference>
<evidence type="ECO:0000259" key="3">
    <source>
        <dbReference type="Pfam" id="PF00501"/>
    </source>
</evidence>
<dbReference type="OrthoDB" id="6509636at2759"/>
<dbReference type="GO" id="GO:0016405">
    <property type="term" value="F:CoA-ligase activity"/>
    <property type="evidence" value="ECO:0007669"/>
    <property type="project" value="TreeGrafter"/>
</dbReference>
<name>A0A5J5F0V3_9PEZI</name>
<organism evidence="5 6">
    <name type="scientific">Sphaerosporella brunnea</name>
    <dbReference type="NCBI Taxonomy" id="1250544"/>
    <lineage>
        <taxon>Eukaryota</taxon>
        <taxon>Fungi</taxon>
        <taxon>Dikarya</taxon>
        <taxon>Ascomycota</taxon>
        <taxon>Pezizomycotina</taxon>
        <taxon>Pezizomycetes</taxon>
        <taxon>Pezizales</taxon>
        <taxon>Pyronemataceae</taxon>
        <taxon>Sphaerosporella</taxon>
    </lineage>
</organism>
<accession>A0A5J5F0V3</accession>
<evidence type="ECO:0000313" key="6">
    <source>
        <dbReference type="Proteomes" id="UP000326924"/>
    </source>
</evidence>
<dbReference type="Proteomes" id="UP000326924">
    <property type="component" value="Unassembled WGS sequence"/>
</dbReference>
<evidence type="ECO:0000256" key="1">
    <source>
        <dbReference type="ARBA" id="ARBA00006432"/>
    </source>
</evidence>
<sequence length="551" mass="61178">MPVHSKYPPIVVPQQDIWNFVFDRRDRPFPDDHVIFVDGNTKRQLTHADLREQSKAFGIGLKSRFSWRKDDVFCLFCTNQIDTPPLTLGVAWASGIVTPANPNYTVDELTFQLKDSGAKAIATLADLLPVATAAAANVGIPKDRILIVGDKRAPGFTHWREVVDPSTAVKWRKGKVDPNKDLAFLVYSSGTTGHPKGVMLSHNNVCSDVLMMLAGEGDNLTWERDRLLGFLPFFHIYGLTSLVLQSCYSGKQVVVMDRFDLDKFCGIIQDHKITMSYIVPPVVLLLAKSPVVDKYNMKSLRMLNSGAAPLTRELVEAVWDRLKVPIKQGYGLSETSPVTHMQQWHLWQSTIGSVGHLLPNMSAKYCDEEGNEVPVGETGELWLKGPNVMLGYLNNPTATANSITPDGYFKTGDIGHEDKDGNVYITDRVKELIKYKGFQVPPAELEGKLNGHPKIDDCAVIGIYDETLASEVPRAYVVPKAGASTDGLAEEIVRYIHERVAQHKRLRGGVKFVDSIPKSVSGKILRRVLKEQIKQEVAEAKEVAEPLKAKL</sequence>
<gene>
    <name evidence="5" type="ORF">FN846DRAFT_776431</name>
</gene>
<dbReference type="CDD" id="cd05911">
    <property type="entry name" value="Firefly_Luc_like"/>
    <property type="match status" value="1"/>
</dbReference>
<dbReference type="Pfam" id="PF00501">
    <property type="entry name" value="AMP-binding"/>
    <property type="match status" value="1"/>
</dbReference>
<dbReference type="InterPro" id="IPR020845">
    <property type="entry name" value="AMP-binding_CS"/>
</dbReference>
<dbReference type="Pfam" id="PF13193">
    <property type="entry name" value="AMP-binding_C"/>
    <property type="match status" value="1"/>
</dbReference>
<feature type="domain" description="AMP-dependent synthetase/ligase" evidence="3">
    <location>
        <begin position="23"/>
        <end position="393"/>
    </location>
</feature>
<dbReference type="InParanoid" id="A0A5J5F0V3"/>
<evidence type="ECO:0000259" key="4">
    <source>
        <dbReference type="Pfam" id="PF13193"/>
    </source>
</evidence>
<comment type="caution">
    <text evidence="5">The sequence shown here is derived from an EMBL/GenBank/DDBJ whole genome shotgun (WGS) entry which is preliminary data.</text>
</comment>
<dbReference type="SUPFAM" id="SSF56801">
    <property type="entry name" value="Acetyl-CoA synthetase-like"/>
    <property type="match status" value="1"/>
</dbReference>
<comment type="similarity">
    <text evidence="1">Belongs to the ATP-dependent AMP-binding enzyme family.</text>
</comment>
<dbReference type="AlphaFoldDB" id="A0A5J5F0V3"/>
<reference evidence="5 6" key="1">
    <citation type="submission" date="2019-09" db="EMBL/GenBank/DDBJ databases">
        <title>Draft genome of the ectomycorrhizal ascomycete Sphaerosporella brunnea.</title>
        <authorList>
            <consortium name="DOE Joint Genome Institute"/>
            <person name="Benucci G.M."/>
            <person name="Marozzi G."/>
            <person name="Antonielli L."/>
            <person name="Sanchez S."/>
            <person name="Marco P."/>
            <person name="Wang X."/>
            <person name="Falini L.B."/>
            <person name="Barry K."/>
            <person name="Haridas S."/>
            <person name="Lipzen A."/>
            <person name="Labutti K."/>
            <person name="Grigoriev I.V."/>
            <person name="Murat C."/>
            <person name="Martin F."/>
            <person name="Albertini E."/>
            <person name="Donnini D."/>
            <person name="Bonito G."/>
        </authorList>
    </citation>
    <scope>NUCLEOTIDE SEQUENCE [LARGE SCALE GENOMIC DNA]</scope>
    <source>
        <strain evidence="5 6">Sb_GMNB300</strain>
    </source>
</reference>
<dbReference type="InterPro" id="IPR025110">
    <property type="entry name" value="AMP-bd_C"/>
</dbReference>
<protein>
    <submittedName>
        <fullName evidence="5">Uncharacterized protein</fullName>
    </submittedName>
</protein>
<keyword evidence="2" id="KW-0436">Ligase</keyword>
<dbReference type="PANTHER" id="PTHR24096:SF149">
    <property type="entry name" value="AMP-BINDING DOMAIN-CONTAINING PROTEIN-RELATED"/>
    <property type="match status" value="1"/>
</dbReference>
<dbReference type="PANTHER" id="PTHR24096">
    <property type="entry name" value="LONG-CHAIN-FATTY-ACID--COA LIGASE"/>
    <property type="match status" value="1"/>
</dbReference>
<dbReference type="FunFam" id="3.30.300.30:FF:000007">
    <property type="entry name" value="4-coumarate--CoA ligase 2"/>
    <property type="match status" value="1"/>
</dbReference>
<dbReference type="InterPro" id="IPR045851">
    <property type="entry name" value="AMP-bd_C_sf"/>
</dbReference>
<dbReference type="Gene3D" id="3.30.300.30">
    <property type="match status" value="1"/>
</dbReference>
<dbReference type="Gene3D" id="3.40.50.12780">
    <property type="entry name" value="N-terminal domain of ligase-like"/>
    <property type="match status" value="1"/>
</dbReference>